<dbReference type="EC" id="2.6.1.83" evidence="3 9"/>
<evidence type="ECO:0000313" key="11">
    <source>
        <dbReference type="EMBL" id="KIA76383.1"/>
    </source>
</evidence>
<reference evidence="11 12" key="1">
    <citation type="journal article" date="2014" name="Mol. Biol. Evol.">
        <title>Massive expansion of Ubiquitination-related gene families within the Chlamydiae.</title>
        <authorList>
            <person name="Domman D."/>
            <person name="Collingro A."/>
            <person name="Lagkouvardos I."/>
            <person name="Gehre L."/>
            <person name="Weinmaier T."/>
            <person name="Rattei T."/>
            <person name="Subtil A."/>
            <person name="Horn M."/>
        </authorList>
    </citation>
    <scope>NUCLEOTIDE SEQUENCE [LARGE SCALE GENOMIC DNA]</scope>
    <source>
        <strain evidence="11 12">OEW1</strain>
    </source>
</reference>
<dbReference type="Proteomes" id="UP000031307">
    <property type="component" value="Unassembled WGS sequence"/>
</dbReference>
<dbReference type="GO" id="GO:0033362">
    <property type="term" value="P:lysine biosynthetic process via diaminopimelate, diaminopimelate-aminotransferase pathway"/>
    <property type="evidence" value="ECO:0007669"/>
    <property type="project" value="UniProtKB-UniRule"/>
</dbReference>
<dbReference type="SUPFAM" id="SSF53383">
    <property type="entry name" value="PLP-dependent transferases"/>
    <property type="match status" value="1"/>
</dbReference>
<comment type="pathway">
    <text evidence="2 9">Amino-acid biosynthesis; L-lysine biosynthesis via DAP pathway; LL-2,6-diaminopimelate from (S)-tetrahydrodipicolinate (aminotransferase route): step 1/1.</text>
</comment>
<protein>
    <recommendedName>
        <fullName evidence="4 9">LL-diaminopimelate aminotransferase</fullName>
        <shortName evidence="9">DAP-AT</shortName>
        <shortName evidence="9">DAP-aminotransferase</shortName>
        <shortName evidence="9">LL-DAP-aminotransferase</shortName>
        <ecNumber evidence="3 9">2.6.1.83</ecNumber>
    </recommendedName>
</protein>
<keyword evidence="5 9" id="KW-0032">Aminotransferase</keyword>
<name>A0A0C1E8B4_9BACT</name>
<dbReference type="FunFam" id="3.40.640.10:FF:000099">
    <property type="entry name" value="LL-diaminopimelate aminotransferase, chloroplastic"/>
    <property type="match status" value="1"/>
</dbReference>
<dbReference type="PANTHER" id="PTHR43144">
    <property type="entry name" value="AMINOTRANSFERASE"/>
    <property type="match status" value="1"/>
</dbReference>
<evidence type="ECO:0000256" key="3">
    <source>
        <dbReference type="ARBA" id="ARBA00013138"/>
    </source>
</evidence>
<comment type="catalytic activity">
    <reaction evidence="8 9">
        <text>(2S,6S)-2,6-diaminopimelate + 2-oxoglutarate = (S)-2,3,4,5-tetrahydrodipicolinate + L-glutamate + H2O + H(+)</text>
        <dbReference type="Rhea" id="RHEA:23988"/>
        <dbReference type="ChEBI" id="CHEBI:15377"/>
        <dbReference type="ChEBI" id="CHEBI:15378"/>
        <dbReference type="ChEBI" id="CHEBI:16810"/>
        <dbReference type="ChEBI" id="CHEBI:16845"/>
        <dbReference type="ChEBI" id="CHEBI:29985"/>
        <dbReference type="ChEBI" id="CHEBI:57609"/>
        <dbReference type="EC" id="2.6.1.83"/>
    </reaction>
</comment>
<organism evidence="11 12">
    <name type="scientific">Parachlamydia acanthamoebae</name>
    <dbReference type="NCBI Taxonomy" id="83552"/>
    <lineage>
        <taxon>Bacteria</taxon>
        <taxon>Pseudomonadati</taxon>
        <taxon>Chlamydiota</taxon>
        <taxon>Chlamydiia</taxon>
        <taxon>Parachlamydiales</taxon>
        <taxon>Parachlamydiaceae</taxon>
        <taxon>Parachlamydia</taxon>
    </lineage>
</organism>
<comment type="subunit">
    <text evidence="9">Homodimer.</text>
</comment>
<evidence type="ECO:0000256" key="5">
    <source>
        <dbReference type="ARBA" id="ARBA00022576"/>
    </source>
</evidence>
<evidence type="ECO:0000256" key="7">
    <source>
        <dbReference type="ARBA" id="ARBA00022898"/>
    </source>
</evidence>
<evidence type="ECO:0000313" key="12">
    <source>
        <dbReference type="Proteomes" id="UP000031307"/>
    </source>
</evidence>
<evidence type="ECO:0000256" key="1">
    <source>
        <dbReference type="ARBA" id="ARBA00001933"/>
    </source>
</evidence>
<feature type="binding site" evidence="9">
    <location>
        <position position="132"/>
    </location>
    <ligand>
        <name>substrate</name>
    </ligand>
</feature>
<feature type="binding site" evidence="9">
    <location>
        <position position="18"/>
    </location>
    <ligand>
        <name>substrate</name>
    </ligand>
</feature>
<dbReference type="NCBIfam" id="TIGR03542">
    <property type="entry name" value="DAPAT_plant"/>
    <property type="match status" value="1"/>
</dbReference>
<sequence length="395" mass="43942">MSHMTKRNPHFSALKPTYLFPEINQRKLQYLAQHPTAKLISLGIGDTTEPIPSTITHGLVDGAARLGTKEGYTGYGQEQGQSLLREKIAENIYHNRVSPQEVFISDGAKCDIGRLQALFGGDVSIAVQDPAYPVYVDGSLMHGVKQIHYMPCTPENHFFPTLKTTPPVNLIYFCSPNNPTGAVATHDQLKKLVQFAKIHQSIIIFDSAYAHYIQDPTLPRSIYEIEGAHEVAIEMGSFSKIAGFTGVRLGWTVVPEKLLFEDGTPVIRDWMRLFTTIFNGASNIAQQGGIAALSTQGFDEMQQLTQFYLENARLIVEGLKHFPLEIYGGTNAPYVWIRFPGQKSWDVFQMLLENVQIVTTPGSGFGPAGEGFVRLSAFGHRENVLEAIQRLQKLF</sequence>
<dbReference type="InterPro" id="IPR015424">
    <property type="entry name" value="PyrdxlP-dep_Trfase"/>
</dbReference>
<evidence type="ECO:0000256" key="4">
    <source>
        <dbReference type="ARBA" id="ARBA00018052"/>
    </source>
</evidence>
<dbReference type="CDD" id="cd00609">
    <property type="entry name" value="AAT_like"/>
    <property type="match status" value="1"/>
</dbReference>
<accession>A0A0C1E8B4</accession>
<dbReference type="GO" id="GO:0030170">
    <property type="term" value="F:pyridoxal phosphate binding"/>
    <property type="evidence" value="ECO:0007669"/>
    <property type="project" value="UniProtKB-UniRule"/>
</dbReference>
<feature type="binding site" evidence="9">
    <location>
        <position position="109"/>
    </location>
    <ligand>
        <name>substrate</name>
    </ligand>
</feature>
<feature type="binding site" evidence="9">
    <location>
        <position position="374"/>
    </location>
    <ligand>
        <name>substrate</name>
    </ligand>
</feature>
<dbReference type="HAMAP" id="MF_01642">
    <property type="entry name" value="DapL_aminotrans_1"/>
    <property type="match status" value="1"/>
</dbReference>
<dbReference type="InterPro" id="IPR004839">
    <property type="entry name" value="Aminotransferase_I/II_large"/>
</dbReference>
<comment type="cofactor">
    <cofactor evidence="1 9">
        <name>pyridoxal 5'-phosphate</name>
        <dbReference type="ChEBI" id="CHEBI:597326"/>
    </cofactor>
</comment>
<dbReference type="EMBL" id="JSAM01000121">
    <property type="protein sequence ID" value="KIA76383.1"/>
    <property type="molecule type" value="Genomic_DNA"/>
</dbReference>
<feature type="binding site" evidence="9">
    <location>
        <position position="279"/>
    </location>
    <ligand>
        <name>substrate</name>
    </ligand>
</feature>
<dbReference type="AlphaFoldDB" id="A0A0C1E8B4"/>
<dbReference type="InterPro" id="IPR015422">
    <property type="entry name" value="PyrdxlP-dep_Trfase_small"/>
</dbReference>
<comment type="caution">
    <text evidence="11">The sequence shown here is derived from an EMBL/GenBank/DDBJ whole genome shotgun (WGS) entry which is preliminary data.</text>
</comment>
<evidence type="ECO:0000256" key="9">
    <source>
        <dbReference type="HAMAP-Rule" id="MF_01642"/>
    </source>
</evidence>
<dbReference type="GO" id="GO:0010285">
    <property type="term" value="F:L,L-diaminopimelate aminotransferase activity"/>
    <property type="evidence" value="ECO:0007669"/>
    <property type="project" value="UniProtKB-UniRule"/>
</dbReference>
<feature type="binding site" evidence="9">
    <location>
        <position position="45"/>
    </location>
    <ligand>
        <name>substrate</name>
    </ligand>
</feature>
<evidence type="ECO:0000256" key="2">
    <source>
        <dbReference type="ARBA" id="ARBA00004982"/>
    </source>
</evidence>
<feature type="binding site" evidence="9">
    <location>
        <position position="132"/>
    </location>
    <ligand>
        <name>pyridoxal 5'-phosphate</name>
        <dbReference type="ChEBI" id="CHEBI:597326"/>
    </ligand>
</feature>
<feature type="binding site" evidence="9">
    <location>
        <position position="248"/>
    </location>
    <ligand>
        <name>pyridoxal 5'-phosphate</name>
        <dbReference type="ChEBI" id="CHEBI:597326"/>
    </ligand>
</feature>
<dbReference type="Gene3D" id="3.40.640.10">
    <property type="entry name" value="Type I PLP-dependent aspartate aminotransferase-like (Major domain)"/>
    <property type="match status" value="1"/>
</dbReference>
<evidence type="ECO:0000259" key="10">
    <source>
        <dbReference type="Pfam" id="PF00155"/>
    </source>
</evidence>
<feature type="binding site" evidence="9">
    <location>
        <begin position="237"/>
        <end position="239"/>
    </location>
    <ligand>
        <name>pyridoxal 5'-phosphate</name>
        <dbReference type="ChEBI" id="CHEBI:597326"/>
    </ligand>
</feature>
<feature type="modified residue" description="N6-(pyridoxal phosphate)lysine" evidence="9">
    <location>
        <position position="240"/>
    </location>
</feature>
<dbReference type="Pfam" id="PF00155">
    <property type="entry name" value="Aminotran_1_2"/>
    <property type="match status" value="1"/>
</dbReference>
<feature type="binding site" evidence="9">
    <location>
        <position position="75"/>
    </location>
    <ligand>
        <name>pyridoxal 5'-phosphate</name>
        <dbReference type="ChEBI" id="CHEBI:597326"/>
    </ligand>
</feature>
<feature type="binding site" evidence="9">
    <location>
        <position position="209"/>
    </location>
    <ligand>
        <name>pyridoxal 5'-phosphate</name>
        <dbReference type="ChEBI" id="CHEBI:597326"/>
    </ligand>
</feature>
<evidence type="ECO:0000256" key="6">
    <source>
        <dbReference type="ARBA" id="ARBA00022679"/>
    </source>
</evidence>
<gene>
    <name evidence="9 11" type="primary">dapL</name>
    <name evidence="11" type="ORF">DB43_AK00430</name>
</gene>
<evidence type="ECO:0000256" key="8">
    <source>
        <dbReference type="ARBA" id="ARBA00051934"/>
    </source>
</evidence>
<dbReference type="InterPro" id="IPR015421">
    <property type="entry name" value="PyrdxlP-dep_Trfase_major"/>
</dbReference>
<dbReference type="PATRIC" id="fig|83552.4.peg.2523"/>
<feature type="binding site" evidence="9">
    <location>
        <begin position="108"/>
        <end position="109"/>
    </location>
    <ligand>
        <name>pyridoxal 5'-phosphate</name>
        <dbReference type="ChEBI" id="CHEBI:597326"/>
    </ligand>
</feature>
<keyword evidence="6 9" id="KW-0808">Transferase</keyword>
<dbReference type="InterPro" id="IPR019942">
    <property type="entry name" value="DapL/ALD1"/>
</dbReference>
<comment type="similarity">
    <text evidence="9">Belongs to the class-I pyridoxal-phosphate-dependent aminotransferase family. LL-diaminopimelate aminotransferase subfamily.</text>
</comment>
<feature type="binding site" evidence="9">
    <location>
        <position position="178"/>
    </location>
    <ligand>
        <name>pyridoxal 5'-phosphate</name>
        <dbReference type="ChEBI" id="CHEBI:597326"/>
    </ligand>
</feature>
<feature type="domain" description="Aminotransferase class I/classII large" evidence="10">
    <location>
        <begin position="38"/>
        <end position="391"/>
    </location>
</feature>
<dbReference type="UniPathway" id="UPA00034">
    <property type="reaction ID" value="UER00466"/>
</dbReference>
<feature type="binding site" evidence="9">
    <location>
        <position position="279"/>
    </location>
    <ligand>
        <name>pyridoxal 5'-phosphate</name>
        <dbReference type="ChEBI" id="CHEBI:597326"/>
    </ligand>
</feature>
<feature type="binding site" evidence="9">
    <location>
        <position position="178"/>
    </location>
    <ligand>
        <name>substrate</name>
    </ligand>
</feature>
<proteinExistence type="inferred from homology"/>
<dbReference type="Gene3D" id="3.90.1150.10">
    <property type="entry name" value="Aspartate Aminotransferase, domain 1"/>
    <property type="match status" value="1"/>
</dbReference>
<keyword evidence="7 9" id="KW-0663">Pyridoxal phosphate</keyword>
<comment type="function">
    <text evidence="9">Involved in the synthesis of meso-diaminopimelate (m-DAP or DL-DAP), required for both lysine and peptidoglycan biosynthesis. Catalyzes the direct conversion of tetrahydrodipicolinate to LL-diaminopimelate.</text>
</comment>